<feature type="transmembrane region" description="Helical" evidence="1">
    <location>
        <begin position="6"/>
        <end position="25"/>
    </location>
</feature>
<dbReference type="Proteomes" id="UP001152172">
    <property type="component" value="Unassembled WGS sequence"/>
</dbReference>
<dbReference type="AlphaFoldDB" id="A0A9X3L9W5"/>
<comment type="caution">
    <text evidence="2">The sequence shown here is derived from an EMBL/GenBank/DDBJ whole genome shotgun (WGS) entry which is preliminary data.</text>
</comment>
<evidence type="ECO:0000313" key="2">
    <source>
        <dbReference type="EMBL" id="MCZ8534041.1"/>
    </source>
</evidence>
<proteinExistence type="predicted"/>
<evidence type="ECO:0000256" key="1">
    <source>
        <dbReference type="SAM" id="Phobius"/>
    </source>
</evidence>
<protein>
    <submittedName>
        <fullName evidence="2">Uncharacterized protein</fullName>
    </submittedName>
</protein>
<keyword evidence="1" id="KW-1133">Transmembrane helix</keyword>
<organism evidence="2 3">
    <name type="scientific">Psychrobacillus psychrodurans</name>
    <dbReference type="NCBI Taxonomy" id="126157"/>
    <lineage>
        <taxon>Bacteria</taxon>
        <taxon>Bacillati</taxon>
        <taxon>Bacillota</taxon>
        <taxon>Bacilli</taxon>
        <taxon>Bacillales</taxon>
        <taxon>Bacillaceae</taxon>
        <taxon>Psychrobacillus</taxon>
    </lineage>
</organism>
<dbReference type="RefSeq" id="WP_269922286.1">
    <property type="nucleotide sequence ID" value="NZ_JAMKBI010000008.1"/>
</dbReference>
<keyword evidence="1" id="KW-0472">Membrane</keyword>
<sequence>MRKVNLLISNVFIVLAIVTAAIPYIQLGMKETLELPTNDIDVPIVRLSDIEQSTEMVREKASTRGDIDRGNSYTYKWSIMAPTQYEAREHGIVYGEEWNDASGVYSPSTYSKVYKIIFPSVSENLVDDLIEWHDMFEGKEKLLKVEHSSFDHLIIKEDDETKEIFAAKGKGVMYVRYHGYAEMDILLKNVEQQIRLIGE</sequence>
<keyword evidence="1" id="KW-0812">Transmembrane</keyword>
<evidence type="ECO:0000313" key="3">
    <source>
        <dbReference type="Proteomes" id="UP001152172"/>
    </source>
</evidence>
<keyword evidence="3" id="KW-1185">Reference proteome</keyword>
<gene>
    <name evidence="2" type="ORF">M9R61_12035</name>
</gene>
<dbReference type="EMBL" id="JAMKBI010000008">
    <property type="protein sequence ID" value="MCZ8534041.1"/>
    <property type="molecule type" value="Genomic_DNA"/>
</dbReference>
<accession>A0A9X3L9W5</accession>
<name>A0A9X3L9W5_9BACI</name>
<reference evidence="2" key="1">
    <citation type="submission" date="2022-05" db="EMBL/GenBank/DDBJ databases">
        <authorList>
            <person name="Colautti A."/>
            <person name="Iacumin L."/>
        </authorList>
    </citation>
    <scope>NUCLEOTIDE SEQUENCE</scope>
    <source>
        <strain evidence="2">DSM 30747</strain>
    </source>
</reference>